<dbReference type="OrthoDB" id="9765023at2"/>
<sequence>MKKRAVGLEIADRAIYLVELIKEREIIINHWQIVDLPLDIIENGEIKDLSVLRKKISSLLPKRISLNPIPIIVGISGIQTFVRKFKIPKVPLKEMDKIVRWEGENILPYPITEFFYNYQIIDQSDDDCQILFAALHRDRLNKYLQLFKELKVPVQFLTLQPFGLVNYVEFIGEFSRYSGVLARVRSRSFDFILLYEGIVELVRSVSLFRSGEPKKPILDIFISELISTLRHFKSLYNLWLNTGLFFGEREMLNQIRLKMPSFHWRHLQVNISTKKPLPYELAQELPCAVGLGFMGVI</sequence>
<dbReference type="Gene3D" id="3.30.420.40">
    <property type="match status" value="1"/>
</dbReference>
<dbReference type="InterPro" id="IPR005883">
    <property type="entry name" value="PilM"/>
</dbReference>
<reference evidence="1 2" key="1">
    <citation type="submission" date="2016-07" db="EMBL/GenBank/DDBJ databases">
        <title>Genome and transcriptome analysis of iron-reducing fermentative bacteria Anoxybacter fermentans.</title>
        <authorList>
            <person name="Zeng X."/>
            <person name="Shao Z."/>
        </authorList>
    </citation>
    <scope>NUCLEOTIDE SEQUENCE [LARGE SCALE GENOMIC DNA]</scope>
    <source>
        <strain evidence="1 2">DY22613</strain>
    </source>
</reference>
<proteinExistence type="predicted"/>
<keyword evidence="2" id="KW-1185">Reference proteome</keyword>
<dbReference type="AlphaFoldDB" id="A0A3Q9HQY3"/>
<evidence type="ECO:0008006" key="3">
    <source>
        <dbReference type="Google" id="ProtNLM"/>
    </source>
</evidence>
<accession>A0A3Q9HQY3</accession>
<evidence type="ECO:0000313" key="1">
    <source>
        <dbReference type="EMBL" id="AZR73566.1"/>
    </source>
</evidence>
<gene>
    <name evidence="1" type="ORF">BBF96_09295</name>
</gene>
<dbReference type="EMBL" id="CP016379">
    <property type="protein sequence ID" value="AZR73566.1"/>
    <property type="molecule type" value="Genomic_DNA"/>
</dbReference>
<dbReference type="Pfam" id="PF11104">
    <property type="entry name" value="PilM_2"/>
    <property type="match status" value="1"/>
</dbReference>
<organism evidence="1 2">
    <name type="scientific">Anoxybacter fermentans</name>
    <dbReference type="NCBI Taxonomy" id="1323375"/>
    <lineage>
        <taxon>Bacteria</taxon>
        <taxon>Bacillati</taxon>
        <taxon>Bacillota</taxon>
        <taxon>Clostridia</taxon>
        <taxon>Halanaerobiales</taxon>
        <taxon>Anoxybacter</taxon>
    </lineage>
</organism>
<dbReference type="RefSeq" id="WP_127016906.1">
    <property type="nucleotide sequence ID" value="NZ_CP016379.1"/>
</dbReference>
<dbReference type="KEGG" id="aft:BBF96_09295"/>
<dbReference type="InterPro" id="IPR043129">
    <property type="entry name" value="ATPase_NBD"/>
</dbReference>
<evidence type="ECO:0000313" key="2">
    <source>
        <dbReference type="Proteomes" id="UP000267250"/>
    </source>
</evidence>
<protein>
    <recommendedName>
        <fullName evidence="3">Pilus assembly protein PilM</fullName>
    </recommendedName>
</protein>
<name>A0A3Q9HQY3_9FIRM</name>
<dbReference type="Proteomes" id="UP000267250">
    <property type="component" value="Chromosome"/>
</dbReference>
<dbReference type="SUPFAM" id="SSF53067">
    <property type="entry name" value="Actin-like ATPase domain"/>
    <property type="match status" value="1"/>
</dbReference>